<feature type="region of interest" description="Disordered" evidence="7">
    <location>
        <begin position="425"/>
        <end position="446"/>
    </location>
</feature>
<protein>
    <submittedName>
        <fullName evidence="12">Uncharacterized protein</fullName>
    </submittedName>
</protein>
<evidence type="ECO:0000256" key="1">
    <source>
        <dbReference type="ARBA" id="ARBA00004141"/>
    </source>
</evidence>
<feature type="transmembrane region" description="Helical" evidence="8">
    <location>
        <begin position="805"/>
        <end position="826"/>
    </location>
</feature>
<dbReference type="Proteomes" id="UP001489004">
    <property type="component" value="Unassembled WGS sequence"/>
</dbReference>
<feature type="domain" description="CSC1/OSCA1-like N-terminal transmembrane" evidence="10">
    <location>
        <begin position="210"/>
        <end position="249"/>
    </location>
</feature>
<feature type="transmembrane region" description="Helical" evidence="8">
    <location>
        <begin position="835"/>
        <end position="853"/>
    </location>
</feature>
<feature type="compositionally biased region" description="Polar residues" evidence="7">
    <location>
        <begin position="1105"/>
        <end position="1114"/>
    </location>
</feature>
<sequence length="1124" mass="124756">MAADGKSFAISLGVNGIVGIICFLIFGYFRRLPYTRKYYSPKRYMHDGSLKPHRLPDRFYAWIWPVYRYTQDEVIALGGMDAAMYLRILAFGAELFTFLTIFCLIMVLPVNLTGNEVYNLSHPAPTAASNFTYWVPSPSPPAPGDDSNQPAQVIKAPNFFQPTPPAPPGLEWWHYRPEVPPLPQPQEVLGSNYSAWGWRYNSLYQASVYTFSNMDTLTMSNVSPNSRTLWVHLMATWVVSLYIYRLLWRYNVEAVALRIHYLNHVKKGAESHTVLVQDIPGVEFGTIPQRIDGTVFRFLPDRLKNPVKHTMKHTVAIAGKGAAATAKVAGSFLPDSRLVLGSEPSASEAAVKQRPTPRQTKTRYFDAVDTTAALDAAIASGTEQPEVLTLKVPATAVSPTATPQTSITAATGSATAAEAAAQAASAPAFTAPQTPQVEAPPATPSAAFARHRATLSASSAAAGGSGALPSVASTGAQGLPPGPVRPLLRTSTEVDAWAKCSRYLETGHSMQELVEKEYNELYPGEVEAVHVVYDTSSLEALDKEYHNEMRALTDLLDEYTSMVRRGKEVKKRKTVTVVGVQYGMWGKERYGVKPRAVDGLDWHTARLAELRRLIAEESVNARKVTVPAAFVTFRTRRAQVIASTSMQHHDQRAWRVSAAPGPDEIVWRNLRWRKWERKVRTVLVWSAFVCLTLFYMIPVGAVQALIEVSRLQQVPFFREILNIDFVRSILTAILPGLVLKIFLLLLPMLLVFMNRRQGMNSLSKIDFGVVHKFFIFQVVTVFFGSFLVGSFLTQANQWIKDPASALNLLGTAAPLTSIFFMTYLVLQGFSAKPLNFLRIVGLVLFWIQSKLAATERAKARLWQNQTMAYGDQVPDHTIAILLGLVFCIINPLICPVALVYFIVTSITEKYNLLYVFQPKYQSGGKVWRQVFEQVIVAVMLFQLMMLGLLSIKQSFAAVLVIPLPFITLLFRSTCSTLFRRPQQILSLRGAADLDRKDHSEPETSTPQEQKELEQLYLADVFKFDEEEYHAVMDETRMIDAVLKGEAVLAPERLPTADNEMDPVTPAAPETDIEAPAGDDDFEAGDCEAGEGGEQVVVSVPADTGGANTVQQRRTAQMRDTAEEV</sequence>
<feature type="domain" description="CSC1/OSCA1-like cytosolic" evidence="11">
    <location>
        <begin position="512"/>
        <end position="669"/>
    </location>
</feature>
<dbReference type="PANTHER" id="PTHR13018">
    <property type="entry name" value="PROBABLE MEMBRANE PROTEIN DUF221-RELATED"/>
    <property type="match status" value="1"/>
</dbReference>
<dbReference type="Pfam" id="PF02714">
    <property type="entry name" value="RSN1_7TM"/>
    <property type="match status" value="1"/>
</dbReference>
<keyword evidence="5 8" id="KW-1133">Transmembrane helix</keyword>
<feature type="domain" description="CSC1/OSCA1-like 7TM region" evidence="9">
    <location>
        <begin position="680"/>
        <end position="949"/>
    </location>
</feature>
<dbReference type="AlphaFoldDB" id="A0AAW1P9J0"/>
<reference evidence="12 13" key="1">
    <citation type="journal article" date="2024" name="Nat. Commun.">
        <title>Phylogenomics reveals the evolutionary origins of lichenization in chlorophyte algae.</title>
        <authorList>
            <person name="Puginier C."/>
            <person name="Libourel C."/>
            <person name="Otte J."/>
            <person name="Skaloud P."/>
            <person name="Haon M."/>
            <person name="Grisel S."/>
            <person name="Petersen M."/>
            <person name="Berrin J.G."/>
            <person name="Delaux P.M."/>
            <person name="Dal Grande F."/>
            <person name="Keller J."/>
        </authorList>
    </citation>
    <scope>NUCLEOTIDE SEQUENCE [LARGE SCALE GENOMIC DNA]</scope>
    <source>
        <strain evidence="12 13">SAG 2043</strain>
    </source>
</reference>
<keyword evidence="6 8" id="KW-0472">Membrane</keyword>
<dbReference type="InterPro" id="IPR045122">
    <property type="entry name" value="Csc1-like"/>
</dbReference>
<feature type="transmembrane region" description="Helical" evidence="8">
    <location>
        <begin position="88"/>
        <end position="110"/>
    </location>
</feature>
<dbReference type="EMBL" id="JALJOR010000018">
    <property type="protein sequence ID" value="KAK9804434.1"/>
    <property type="molecule type" value="Genomic_DNA"/>
</dbReference>
<dbReference type="InterPro" id="IPR027815">
    <property type="entry name" value="CSC1/OSCA1-like_cyt"/>
</dbReference>
<gene>
    <name evidence="12" type="ORF">WJX72_012500</name>
</gene>
<evidence type="ECO:0000256" key="5">
    <source>
        <dbReference type="ARBA" id="ARBA00022989"/>
    </source>
</evidence>
<feature type="compositionally biased region" description="Basic and acidic residues" evidence="7">
    <location>
        <begin position="991"/>
        <end position="1001"/>
    </location>
</feature>
<dbReference type="InterPro" id="IPR003864">
    <property type="entry name" value="CSC1/OSCA1-like_7TM"/>
</dbReference>
<evidence type="ECO:0000256" key="3">
    <source>
        <dbReference type="ARBA" id="ARBA00022448"/>
    </source>
</evidence>
<evidence type="ECO:0000313" key="12">
    <source>
        <dbReference type="EMBL" id="KAK9804434.1"/>
    </source>
</evidence>
<comment type="caution">
    <text evidence="12">The sequence shown here is derived from an EMBL/GenBank/DDBJ whole genome shotgun (WGS) entry which is preliminary data.</text>
</comment>
<accession>A0AAW1P9J0</accession>
<keyword evidence="4 8" id="KW-0812">Transmembrane</keyword>
<dbReference type="Pfam" id="PF13967">
    <property type="entry name" value="RSN1_TM"/>
    <property type="match status" value="2"/>
</dbReference>
<evidence type="ECO:0000313" key="13">
    <source>
        <dbReference type="Proteomes" id="UP001489004"/>
    </source>
</evidence>
<feature type="transmembrane region" description="Helical" evidence="8">
    <location>
        <begin position="229"/>
        <end position="248"/>
    </location>
</feature>
<feature type="domain" description="CSC1/OSCA1-like N-terminal transmembrane" evidence="10">
    <location>
        <begin position="8"/>
        <end position="119"/>
    </location>
</feature>
<feature type="transmembrane region" description="Helical" evidence="8">
    <location>
        <begin position="955"/>
        <end position="978"/>
    </location>
</feature>
<dbReference type="GO" id="GO:0005227">
    <property type="term" value="F:calcium-activated cation channel activity"/>
    <property type="evidence" value="ECO:0007669"/>
    <property type="project" value="InterPro"/>
</dbReference>
<dbReference type="InterPro" id="IPR032880">
    <property type="entry name" value="CSC1/OSCA1-like_N"/>
</dbReference>
<feature type="region of interest" description="Disordered" evidence="7">
    <location>
        <begin position="991"/>
        <end position="1010"/>
    </location>
</feature>
<dbReference type="GO" id="GO:0005886">
    <property type="term" value="C:plasma membrane"/>
    <property type="evidence" value="ECO:0007669"/>
    <property type="project" value="TreeGrafter"/>
</dbReference>
<comment type="subcellular location">
    <subcellularLocation>
        <location evidence="1">Membrane</location>
        <topology evidence="1">Multi-pass membrane protein</topology>
    </subcellularLocation>
</comment>
<feature type="transmembrane region" description="Helical" evidence="8">
    <location>
        <begin position="773"/>
        <end position="793"/>
    </location>
</feature>
<evidence type="ECO:0000259" key="9">
    <source>
        <dbReference type="Pfam" id="PF02714"/>
    </source>
</evidence>
<evidence type="ECO:0000259" key="11">
    <source>
        <dbReference type="Pfam" id="PF14703"/>
    </source>
</evidence>
<evidence type="ECO:0000256" key="4">
    <source>
        <dbReference type="ARBA" id="ARBA00022692"/>
    </source>
</evidence>
<feature type="transmembrane region" description="Helical" evidence="8">
    <location>
        <begin position="6"/>
        <end position="29"/>
    </location>
</feature>
<dbReference type="Pfam" id="PF14703">
    <property type="entry name" value="PHM7_cyt"/>
    <property type="match status" value="1"/>
</dbReference>
<dbReference type="PANTHER" id="PTHR13018:SF5">
    <property type="entry name" value="RE44586P"/>
    <property type="match status" value="1"/>
</dbReference>
<keyword evidence="3" id="KW-0813">Transport</keyword>
<feature type="transmembrane region" description="Helical" evidence="8">
    <location>
        <begin position="682"/>
        <end position="706"/>
    </location>
</feature>
<evidence type="ECO:0000256" key="8">
    <source>
        <dbReference type="SAM" id="Phobius"/>
    </source>
</evidence>
<feature type="compositionally biased region" description="Acidic residues" evidence="7">
    <location>
        <begin position="1071"/>
        <end position="1090"/>
    </location>
</feature>
<evidence type="ECO:0000256" key="7">
    <source>
        <dbReference type="SAM" id="MobiDB-lite"/>
    </source>
</evidence>
<evidence type="ECO:0000259" key="10">
    <source>
        <dbReference type="Pfam" id="PF13967"/>
    </source>
</evidence>
<feature type="transmembrane region" description="Helical" evidence="8">
    <location>
        <begin position="878"/>
        <end position="903"/>
    </location>
</feature>
<keyword evidence="13" id="KW-1185">Reference proteome</keyword>
<proteinExistence type="inferred from homology"/>
<comment type="similarity">
    <text evidence="2">Belongs to the CSC1 (TC 1.A.17) family.</text>
</comment>
<evidence type="ECO:0000256" key="2">
    <source>
        <dbReference type="ARBA" id="ARBA00007779"/>
    </source>
</evidence>
<name>A0AAW1P9J0_9CHLO</name>
<feature type="compositionally biased region" description="Low complexity" evidence="7">
    <location>
        <begin position="425"/>
        <end position="435"/>
    </location>
</feature>
<feature type="transmembrane region" description="Helical" evidence="8">
    <location>
        <begin position="930"/>
        <end position="949"/>
    </location>
</feature>
<feature type="transmembrane region" description="Helical" evidence="8">
    <location>
        <begin position="726"/>
        <end position="752"/>
    </location>
</feature>
<organism evidence="12 13">
    <name type="scientific">[Myrmecia] bisecta</name>
    <dbReference type="NCBI Taxonomy" id="41462"/>
    <lineage>
        <taxon>Eukaryota</taxon>
        <taxon>Viridiplantae</taxon>
        <taxon>Chlorophyta</taxon>
        <taxon>core chlorophytes</taxon>
        <taxon>Trebouxiophyceae</taxon>
        <taxon>Trebouxiales</taxon>
        <taxon>Trebouxiaceae</taxon>
        <taxon>Myrmecia</taxon>
    </lineage>
</organism>
<evidence type="ECO:0000256" key="6">
    <source>
        <dbReference type="ARBA" id="ARBA00023136"/>
    </source>
</evidence>
<feature type="region of interest" description="Disordered" evidence="7">
    <location>
        <begin position="1071"/>
        <end position="1124"/>
    </location>
</feature>